<protein>
    <submittedName>
        <fullName evidence="2">Uncharacterized protein</fullName>
    </submittedName>
</protein>
<name>A0AAX4PF77_9CHLO</name>
<keyword evidence="3" id="KW-1185">Reference proteome</keyword>
<proteinExistence type="predicted"/>
<gene>
    <name evidence="2" type="ORF">HKI87_10g61410</name>
</gene>
<evidence type="ECO:0000256" key="1">
    <source>
        <dbReference type="SAM" id="MobiDB-lite"/>
    </source>
</evidence>
<dbReference type="PANTHER" id="PTHR37948:SF1">
    <property type="entry name" value="BLL5189 PROTEIN"/>
    <property type="match status" value="1"/>
</dbReference>
<reference evidence="2 3" key="1">
    <citation type="submission" date="2024-03" db="EMBL/GenBank/DDBJ databases">
        <title>Complete genome sequence of the green alga Chloropicon roscoffensis RCC1871.</title>
        <authorList>
            <person name="Lemieux C."/>
            <person name="Pombert J.-F."/>
            <person name="Otis C."/>
            <person name="Turmel M."/>
        </authorList>
    </citation>
    <scope>NUCLEOTIDE SEQUENCE [LARGE SCALE GENOMIC DNA]</scope>
    <source>
        <strain evidence="2 3">RCC1871</strain>
    </source>
</reference>
<dbReference type="PANTHER" id="PTHR37948">
    <property type="entry name" value="ZGC:113208"/>
    <property type="match status" value="1"/>
</dbReference>
<evidence type="ECO:0000313" key="2">
    <source>
        <dbReference type="EMBL" id="WZN64584.1"/>
    </source>
</evidence>
<evidence type="ECO:0000313" key="3">
    <source>
        <dbReference type="Proteomes" id="UP001472866"/>
    </source>
</evidence>
<sequence>MVTASVPSKKRRRASDNQQQKRSGKGAGGVQQVRRSGRARKAVASYADDDKVFEMVVEEKNRSPRGQPTYSPPDPEPDVEFVSARSLPDTSGRKRDANECLVFDDEPDFRPNLSPQQMIASGIFGGCYFNPSGGKKGIKYPRGGIPIDHREYPDEWFCDLPASMYVSKRYDVSTNRYKVKAGQDQTFWEEKGWINPQDPRGWFQWYTRFFLGRRTDDDQRQISRWRGVTGAKGRWKRFLLNKIVGANAHLHDTSVSPVVRQTLLHWGYEVTEKDLERHVKGR</sequence>
<feature type="region of interest" description="Disordered" evidence="1">
    <location>
        <begin position="1"/>
        <end position="81"/>
    </location>
</feature>
<dbReference type="AlphaFoldDB" id="A0AAX4PF77"/>
<dbReference type="EMBL" id="CP151510">
    <property type="protein sequence ID" value="WZN64584.1"/>
    <property type="molecule type" value="Genomic_DNA"/>
</dbReference>
<feature type="compositionally biased region" description="Basic and acidic residues" evidence="1">
    <location>
        <begin position="48"/>
        <end position="62"/>
    </location>
</feature>
<accession>A0AAX4PF77</accession>
<dbReference type="Proteomes" id="UP001472866">
    <property type="component" value="Chromosome 10"/>
</dbReference>
<organism evidence="2 3">
    <name type="scientific">Chloropicon roscoffensis</name>
    <dbReference type="NCBI Taxonomy" id="1461544"/>
    <lineage>
        <taxon>Eukaryota</taxon>
        <taxon>Viridiplantae</taxon>
        <taxon>Chlorophyta</taxon>
        <taxon>Chloropicophyceae</taxon>
        <taxon>Chloropicales</taxon>
        <taxon>Chloropicaceae</taxon>
        <taxon>Chloropicon</taxon>
    </lineage>
</organism>